<dbReference type="AlphaFoldDB" id="K1TXK0"/>
<accession>K1TXK0</accession>
<evidence type="ECO:0000313" key="3">
    <source>
        <dbReference type="EMBL" id="EKC70910.1"/>
    </source>
</evidence>
<keyword evidence="1 3" id="KW-0689">Ribosomal protein</keyword>
<dbReference type="InterPro" id="IPR005822">
    <property type="entry name" value="Ribosomal_uL13"/>
</dbReference>
<organism evidence="3">
    <name type="scientific">human gut metagenome</name>
    <dbReference type="NCBI Taxonomy" id="408170"/>
    <lineage>
        <taxon>unclassified sequences</taxon>
        <taxon>metagenomes</taxon>
        <taxon>organismal metagenomes</taxon>
    </lineage>
</organism>
<evidence type="ECO:0000256" key="1">
    <source>
        <dbReference type="ARBA" id="ARBA00022980"/>
    </source>
</evidence>
<protein>
    <submittedName>
        <fullName evidence="3">50S ribosomal protein L13</fullName>
    </submittedName>
</protein>
<proteinExistence type="predicted"/>
<dbReference type="GO" id="GO:1990904">
    <property type="term" value="C:ribonucleoprotein complex"/>
    <property type="evidence" value="ECO:0007669"/>
    <property type="project" value="UniProtKB-KW"/>
</dbReference>
<keyword evidence="2" id="KW-0687">Ribonucleoprotein</keyword>
<feature type="non-terminal residue" evidence="3">
    <location>
        <position position="1"/>
    </location>
</feature>
<sequence length="48" mass="5231">GKSLGHVAAEAAVLLRGKQKVNYTPNVDCGDYVDQNVSSVQRRYRPGL</sequence>
<dbReference type="Pfam" id="PF00572">
    <property type="entry name" value="Ribosomal_L13"/>
    <property type="match status" value="1"/>
</dbReference>
<comment type="caution">
    <text evidence="3">The sequence shown here is derived from an EMBL/GenBank/DDBJ whole genome shotgun (WGS) entry which is preliminary data.</text>
</comment>
<evidence type="ECO:0000256" key="2">
    <source>
        <dbReference type="ARBA" id="ARBA00023274"/>
    </source>
</evidence>
<dbReference type="InterPro" id="IPR036899">
    <property type="entry name" value="Ribosomal_uL13_sf"/>
</dbReference>
<dbReference type="Gene3D" id="3.90.1180.10">
    <property type="entry name" value="Ribosomal protein L13"/>
    <property type="match status" value="1"/>
</dbReference>
<dbReference type="EMBL" id="AJWY01004969">
    <property type="protein sequence ID" value="EKC70910.1"/>
    <property type="molecule type" value="Genomic_DNA"/>
</dbReference>
<reference evidence="3" key="1">
    <citation type="journal article" date="2013" name="Environ. Microbiol.">
        <title>Microbiota from the distal guts of lean and obese adolescents exhibit partial functional redundancy besides clear differences in community structure.</title>
        <authorList>
            <person name="Ferrer M."/>
            <person name="Ruiz A."/>
            <person name="Lanza F."/>
            <person name="Haange S.B."/>
            <person name="Oberbach A."/>
            <person name="Till H."/>
            <person name="Bargiela R."/>
            <person name="Campoy C."/>
            <person name="Segura M.T."/>
            <person name="Richter M."/>
            <person name="von Bergen M."/>
            <person name="Seifert J."/>
            <person name="Suarez A."/>
        </authorList>
    </citation>
    <scope>NUCLEOTIDE SEQUENCE</scope>
</reference>
<gene>
    <name evidence="3" type="ORF">LEA_07537</name>
</gene>
<dbReference type="GO" id="GO:0003735">
    <property type="term" value="F:structural constituent of ribosome"/>
    <property type="evidence" value="ECO:0007669"/>
    <property type="project" value="InterPro"/>
</dbReference>
<dbReference type="SUPFAM" id="SSF52161">
    <property type="entry name" value="Ribosomal protein L13"/>
    <property type="match status" value="1"/>
</dbReference>
<dbReference type="GO" id="GO:0005840">
    <property type="term" value="C:ribosome"/>
    <property type="evidence" value="ECO:0007669"/>
    <property type="project" value="UniProtKB-KW"/>
</dbReference>
<dbReference type="GO" id="GO:0006412">
    <property type="term" value="P:translation"/>
    <property type="evidence" value="ECO:0007669"/>
    <property type="project" value="InterPro"/>
</dbReference>
<name>K1TXK0_9ZZZZ</name>